<keyword evidence="4" id="KW-1185">Reference proteome</keyword>
<feature type="domain" description="Dockerin" evidence="2">
    <location>
        <begin position="179"/>
        <end position="242"/>
    </location>
</feature>
<dbReference type="Gene3D" id="1.20.1270.90">
    <property type="entry name" value="AF1782-like"/>
    <property type="match status" value="2"/>
</dbReference>
<gene>
    <name evidence="3" type="ORF">L0M14_06510</name>
</gene>
<dbReference type="RefSeq" id="WP_235121378.1">
    <property type="nucleotide sequence ID" value="NZ_CP090978.1"/>
</dbReference>
<dbReference type="InterPro" id="IPR016134">
    <property type="entry name" value="Dockerin_dom"/>
</dbReference>
<proteinExistence type="predicted"/>
<dbReference type="CDD" id="cd14256">
    <property type="entry name" value="Dockerin_I"/>
    <property type="match status" value="1"/>
</dbReference>
<dbReference type="Proteomes" id="UP001649230">
    <property type="component" value="Chromosome"/>
</dbReference>
<feature type="domain" description="EF-hand" evidence="1">
    <location>
        <begin position="216"/>
        <end position="242"/>
    </location>
</feature>
<dbReference type="InterPro" id="IPR002105">
    <property type="entry name" value="Dockerin_1_rpt"/>
</dbReference>
<evidence type="ECO:0000313" key="4">
    <source>
        <dbReference type="Proteomes" id="UP001649230"/>
    </source>
</evidence>
<organism evidence="3 4">
    <name type="scientific">Paenibacillus hexagrammi</name>
    <dbReference type="NCBI Taxonomy" id="2908839"/>
    <lineage>
        <taxon>Bacteria</taxon>
        <taxon>Bacillati</taxon>
        <taxon>Bacillota</taxon>
        <taxon>Bacilli</taxon>
        <taxon>Bacillales</taxon>
        <taxon>Paenibacillaceae</taxon>
        <taxon>Paenibacillus</taxon>
    </lineage>
</organism>
<name>A0ABY3SMP1_9BACL</name>
<reference evidence="3 4" key="1">
    <citation type="journal article" date="2024" name="Int. J. Syst. Evol. Microbiol.">
        <title>Paenibacillus hexagrammi sp. nov., a novel bacterium isolated from the gut content of Hexagrammos agrammus.</title>
        <authorList>
            <person name="Jung H.K."/>
            <person name="Kim D.G."/>
            <person name="Zin H."/>
            <person name="Park J."/>
            <person name="Jung H."/>
            <person name="Kim Y.O."/>
            <person name="Kong H.J."/>
            <person name="Kim J.W."/>
            <person name="Kim Y.S."/>
        </authorList>
    </citation>
    <scope>NUCLEOTIDE SEQUENCE [LARGE SCALE GENOMIC DNA]</scope>
    <source>
        <strain evidence="3 4">YPD9-1</strain>
    </source>
</reference>
<dbReference type="InterPro" id="IPR002048">
    <property type="entry name" value="EF_hand_dom"/>
</dbReference>
<dbReference type="SUPFAM" id="SSF63446">
    <property type="entry name" value="Type I dockerin domain"/>
    <property type="match status" value="1"/>
</dbReference>
<protein>
    <submittedName>
        <fullName evidence="3">Dockerin type I repeat-containing protein</fullName>
    </submittedName>
</protein>
<dbReference type="InterPro" id="IPR018247">
    <property type="entry name" value="EF_Hand_1_Ca_BS"/>
</dbReference>
<evidence type="ECO:0000313" key="3">
    <source>
        <dbReference type="EMBL" id="UJF34805.1"/>
    </source>
</evidence>
<dbReference type="EMBL" id="CP090978">
    <property type="protein sequence ID" value="UJF34805.1"/>
    <property type="molecule type" value="Genomic_DNA"/>
</dbReference>
<dbReference type="Pfam" id="PF07554">
    <property type="entry name" value="FIVAR"/>
    <property type="match status" value="2"/>
</dbReference>
<dbReference type="Pfam" id="PF00404">
    <property type="entry name" value="Dockerin_1"/>
    <property type="match status" value="1"/>
</dbReference>
<dbReference type="PROSITE" id="PS51766">
    <property type="entry name" value="DOCKERIN"/>
    <property type="match status" value="1"/>
</dbReference>
<dbReference type="InterPro" id="IPR036439">
    <property type="entry name" value="Dockerin_dom_sf"/>
</dbReference>
<dbReference type="PROSITE" id="PS00018">
    <property type="entry name" value="EF_HAND_1"/>
    <property type="match status" value="1"/>
</dbReference>
<dbReference type="Gene3D" id="1.10.1330.10">
    <property type="entry name" value="Dockerin domain"/>
    <property type="match status" value="1"/>
</dbReference>
<sequence>MVVADDTGAETQVNGASHSIQITAVDTAALSELIASAQSQHDAAVEGTGAGQYPVGSKAALQGAIDSAKAVLANPDATQADVTQAVNNLTAALQAFTSSVVSVDTTALRTLIVSAQSQHDAAVEGSAVGQYHPGSKALLQTAIDSANAVLANAAVTQAEADQAVTALTEALRVFTASVVQRTSGDVNEDNNVSVGDLALVAVAYGKASTDADWDQYKAADVNGDGVVDILDLAAVAKTILEK</sequence>
<accession>A0ABY3SMP1</accession>
<evidence type="ECO:0000259" key="2">
    <source>
        <dbReference type="PROSITE" id="PS51766"/>
    </source>
</evidence>
<evidence type="ECO:0000259" key="1">
    <source>
        <dbReference type="PROSITE" id="PS50222"/>
    </source>
</evidence>
<dbReference type="PROSITE" id="PS50222">
    <property type="entry name" value="EF_HAND_2"/>
    <property type="match status" value="1"/>
</dbReference>